<proteinExistence type="predicted"/>
<evidence type="ECO:0000313" key="2">
    <source>
        <dbReference type="EMBL" id="CAA0124412.1"/>
    </source>
</evidence>
<dbReference type="SUPFAM" id="SSF52540">
    <property type="entry name" value="P-loop containing nucleoside triphosphate hydrolases"/>
    <property type="match status" value="1"/>
</dbReference>
<evidence type="ECO:0000256" key="1">
    <source>
        <dbReference type="ARBA" id="ARBA00022679"/>
    </source>
</evidence>
<dbReference type="GO" id="GO:0008146">
    <property type="term" value="F:sulfotransferase activity"/>
    <property type="evidence" value="ECO:0007669"/>
    <property type="project" value="InterPro"/>
</dbReference>
<dbReference type="PANTHER" id="PTHR10605">
    <property type="entry name" value="HEPARAN SULFATE SULFOTRANSFERASE"/>
    <property type="match status" value="1"/>
</dbReference>
<evidence type="ECO:0008006" key="4">
    <source>
        <dbReference type="Google" id="ProtNLM"/>
    </source>
</evidence>
<gene>
    <name evidence="2" type="ORF">OPDIPICF_03100</name>
</gene>
<dbReference type="InterPro" id="IPR037359">
    <property type="entry name" value="NST/OST"/>
</dbReference>
<name>A0A5S9QZ74_9GAMM</name>
<dbReference type="Gene3D" id="3.40.50.300">
    <property type="entry name" value="P-loop containing nucleotide triphosphate hydrolases"/>
    <property type="match status" value="1"/>
</dbReference>
<evidence type="ECO:0000313" key="3">
    <source>
        <dbReference type="Proteomes" id="UP000441399"/>
    </source>
</evidence>
<keyword evidence="1" id="KW-0808">Transferase</keyword>
<reference evidence="2 3" key="1">
    <citation type="submission" date="2019-11" db="EMBL/GenBank/DDBJ databases">
        <authorList>
            <person name="Holert J."/>
        </authorList>
    </citation>
    <scope>NUCLEOTIDE SEQUENCE [LARGE SCALE GENOMIC DNA]</scope>
    <source>
        <strain evidence="2">SB11_3</strain>
    </source>
</reference>
<dbReference type="OrthoDB" id="9075305at2"/>
<organism evidence="2 3">
    <name type="scientific">BD1-7 clade bacterium</name>
    <dbReference type="NCBI Taxonomy" id="2029982"/>
    <lineage>
        <taxon>Bacteria</taxon>
        <taxon>Pseudomonadati</taxon>
        <taxon>Pseudomonadota</taxon>
        <taxon>Gammaproteobacteria</taxon>
        <taxon>Cellvibrionales</taxon>
        <taxon>Spongiibacteraceae</taxon>
        <taxon>BD1-7 clade</taxon>
    </lineage>
</organism>
<dbReference type="Proteomes" id="UP000441399">
    <property type="component" value="Unassembled WGS sequence"/>
</dbReference>
<dbReference type="InterPro" id="IPR027417">
    <property type="entry name" value="P-loop_NTPase"/>
</dbReference>
<dbReference type="AlphaFoldDB" id="A0A5S9QZ74"/>
<dbReference type="EMBL" id="CACSIO010000060">
    <property type="protein sequence ID" value="CAA0124412.1"/>
    <property type="molecule type" value="Genomic_DNA"/>
</dbReference>
<protein>
    <recommendedName>
        <fullName evidence="4">Sulfotransferase domain-containing protein</fullName>
    </recommendedName>
</protein>
<keyword evidence="3" id="KW-1185">Reference proteome</keyword>
<dbReference type="PANTHER" id="PTHR10605:SF56">
    <property type="entry name" value="BIFUNCTIONAL HEPARAN SULFATE N-DEACETYLASE_N-SULFOTRANSFERASE"/>
    <property type="match status" value="1"/>
</dbReference>
<accession>A0A5S9QZ74</accession>
<sequence>MESMAEKSNKIFILGVGGQKCGTTWLYRYLNSFSHVNMGFCKEYHVWDRKYSCLHFSQKRLWELRNFSDVRQYFMVSSSGYYENYFSRLIKGNTRITGDITPSYAGLTADAYATIKQRLEAKGFQVKVVFLMRDPVQRCWSSQRMNARQDKRFRNIDLSDVELNTQFKRSLSGSGFVGRTQYENTIRNLEQVFEPEALYLGIYETMYELDNLKKLSAFCGVPVKSEFSKKVINRSPSRSLTVENTDACFKQFRSTYIYCYERFPETQVHWQADCLLDSSLGDVEREISQC</sequence>